<keyword evidence="2" id="KW-1185">Reference proteome</keyword>
<dbReference type="Proteomes" id="UP001501637">
    <property type="component" value="Unassembled WGS sequence"/>
</dbReference>
<gene>
    <name evidence="1" type="ORF">GCM10010449_38670</name>
</gene>
<dbReference type="RefSeq" id="WP_344522237.1">
    <property type="nucleotide sequence ID" value="NZ_BAAAUG010000069.1"/>
</dbReference>
<reference evidence="2" key="1">
    <citation type="journal article" date="2019" name="Int. J. Syst. Evol. Microbiol.">
        <title>The Global Catalogue of Microorganisms (GCM) 10K type strain sequencing project: providing services to taxonomists for standard genome sequencing and annotation.</title>
        <authorList>
            <consortium name="The Broad Institute Genomics Platform"/>
            <consortium name="The Broad Institute Genome Sequencing Center for Infectious Disease"/>
            <person name="Wu L."/>
            <person name="Ma J."/>
        </authorList>
    </citation>
    <scope>NUCLEOTIDE SEQUENCE [LARGE SCALE GENOMIC DNA]</scope>
    <source>
        <strain evidence="2">JCM 9092</strain>
    </source>
</reference>
<comment type="caution">
    <text evidence="1">The sequence shown here is derived from an EMBL/GenBank/DDBJ whole genome shotgun (WGS) entry which is preliminary data.</text>
</comment>
<accession>A0ABP6MGL3</accession>
<dbReference type="Gene3D" id="2.60.120.620">
    <property type="entry name" value="q2cbj1_9rhob like domain"/>
    <property type="match status" value="1"/>
</dbReference>
<name>A0ABP6MGL3_9ACTN</name>
<protein>
    <submittedName>
        <fullName evidence="1">Uncharacterized protein</fullName>
    </submittedName>
</protein>
<evidence type="ECO:0000313" key="1">
    <source>
        <dbReference type="EMBL" id="GAA3112706.1"/>
    </source>
</evidence>
<dbReference type="EMBL" id="BAAAUG010000069">
    <property type="protein sequence ID" value="GAA3112706.1"/>
    <property type="molecule type" value="Genomic_DNA"/>
</dbReference>
<evidence type="ECO:0000313" key="2">
    <source>
        <dbReference type="Proteomes" id="UP001501637"/>
    </source>
</evidence>
<sequence length="224" mass="24331">MEERVIHLSETLALQTVEGFLTTEELTRLRKAMDAELDATGWKPRFQADVVEAPPLAQEILQEATARALPAIRRALPSINSAASWGYTELGADQEVPTHLDGIPDPGAVHCRLGRIGVVLDDADTGGEFYIETTSSNTVWAGETTQEHCNFPTGTLLSHHLPHAPGPDTRQHDGAPEWLTAAQRTRWITDARAGTAVAYGAQVIHGVNPVRSGTLRKFVTDLLT</sequence>
<proteinExistence type="predicted"/>
<organism evidence="1 2">
    <name type="scientific">Streptomyces rectiviolaceus</name>
    <dbReference type="NCBI Taxonomy" id="332591"/>
    <lineage>
        <taxon>Bacteria</taxon>
        <taxon>Bacillati</taxon>
        <taxon>Actinomycetota</taxon>
        <taxon>Actinomycetes</taxon>
        <taxon>Kitasatosporales</taxon>
        <taxon>Streptomycetaceae</taxon>
        <taxon>Streptomyces</taxon>
    </lineage>
</organism>